<name>A0ABU7AF73_9TELE</name>
<protein>
    <submittedName>
        <fullName evidence="2">Uncharacterized protein</fullName>
    </submittedName>
</protein>
<dbReference type="Proteomes" id="UP001345963">
    <property type="component" value="Unassembled WGS sequence"/>
</dbReference>
<organism evidence="2 3">
    <name type="scientific">Ataeniobius toweri</name>
    <dbReference type="NCBI Taxonomy" id="208326"/>
    <lineage>
        <taxon>Eukaryota</taxon>
        <taxon>Metazoa</taxon>
        <taxon>Chordata</taxon>
        <taxon>Craniata</taxon>
        <taxon>Vertebrata</taxon>
        <taxon>Euteleostomi</taxon>
        <taxon>Actinopterygii</taxon>
        <taxon>Neopterygii</taxon>
        <taxon>Teleostei</taxon>
        <taxon>Neoteleostei</taxon>
        <taxon>Acanthomorphata</taxon>
        <taxon>Ovalentaria</taxon>
        <taxon>Atherinomorphae</taxon>
        <taxon>Cyprinodontiformes</taxon>
        <taxon>Goodeidae</taxon>
        <taxon>Ataeniobius</taxon>
    </lineage>
</organism>
<evidence type="ECO:0000256" key="1">
    <source>
        <dbReference type="SAM" id="MobiDB-lite"/>
    </source>
</evidence>
<gene>
    <name evidence="2" type="ORF">ATANTOWER_005556</name>
</gene>
<dbReference type="EMBL" id="JAHUTI010011454">
    <property type="protein sequence ID" value="MED6236185.1"/>
    <property type="molecule type" value="Genomic_DNA"/>
</dbReference>
<keyword evidence="3" id="KW-1185">Reference proteome</keyword>
<comment type="caution">
    <text evidence="2">The sequence shown here is derived from an EMBL/GenBank/DDBJ whole genome shotgun (WGS) entry which is preliminary data.</text>
</comment>
<accession>A0ABU7AF73</accession>
<evidence type="ECO:0000313" key="2">
    <source>
        <dbReference type="EMBL" id="MED6236185.1"/>
    </source>
</evidence>
<proteinExistence type="predicted"/>
<sequence length="115" mass="12844">MKEQSVWIELLILILKRPLPGLNTSEEDVNRLCQHQKIRKAPGPDKCLPVIPESCIYLTCSSLTSVPVKDHLHDWCSLDPSPQINCSSDTSSHSQPAHSPRFSTPPQFLTSSIQI</sequence>
<reference evidence="2 3" key="1">
    <citation type="submission" date="2021-07" db="EMBL/GenBank/DDBJ databases">
        <authorList>
            <person name="Palmer J.M."/>
        </authorList>
    </citation>
    <scope>NUCLEOTIDE SEQUENCE [LARGE SCALE GENOMIC DNA]</scope>
    <source>
        <strain evidence="2 3">AT_MEX2019</strain>
        <tissue evidence="2">Muscle</tissue>
    </source>
</reference>
<feature type="region of interest" description="Disordered" evidence="1">
    <location>
        <begin position="85"/>
        <end position="115"/>
    </location>
</feature>
<evidence type="ECO:0000313" key="3">
    <source>
        <dbReference type="Proteomes" id="UP001345963"/>
    </source>
</evidence>